<sequence length="70" mass="8208">MRHDALDLPLSVLMARWPQTIQVFMRHRMLCVGCAFDRFCTVTDVCREYGIDQEIFLQELQDAVDEGMEL</sequence>
<keyword evidence="2" id="KW-1185">Reference proteome</keyword>
<dbReference type="PANTHER" id="PTHR39341:SF1">
    <property type="entry name" value="DUF1858 DOMAIN-CONTAINING PROTEIN"/>
    <property type="match status" value="1"/>
</dbReference>
<organism evidence="1 2">
    <name type="scientific">Pseudosulfitobacter koreensis</name>
    <dbReference type="NCBI Taxonomy" id="2968472"/>
    <lineage>
        <taxon>Bacteria</taxon>
        <taxon>Pseudomonadati</taxon>
        <taxon>Pseudomonadota</taxon>
        <taxon>Alphaproteobacteria</taxon>
        <taxon>Rhodobacterales</taxon>
        <taxon>Roseobacteraceae</taxon>
        <taxon>Pseudosulfitobacter</taxon>
    </lineage>
</organism>
<dbReference type="EMBL" id="JANKJG010000018">
    <property type="protein sequence ID" value="MCR8828201.1"/>
    <property type="molecule type" value="Genomic_DNA"/>
</dbReference>
<dbReference type="Proteomes" id="UP001165396">
    <property type="component" value="Unassembled WGS sequence"/>
</dbReference>
<proteinExistence type="predicted"/>
<evidence type="ECO:0008006" key="3">
    <source>
        <dbReference type="Google" id="ProtNLM"/>
    </source>
</evidence>
<dbReference type="PANTHER" id="PTHR39341">
    <property type="entry name" value="BSL7085 PROTEIN"/>
    <property type="match status" value="1"/>
</dbReference>
<dbReference type="Gene3D" id="1.10.3910.10">
    <property type="entry name" value="SP0561-like"/>
    <property type="match status" value="1"/>
</dbReference>
<dbReference type="NCBIfam" id="TIGR03980">
    <property type="entry name" value="prismane_assoc"/>
    <property type="match status" value="1"/>
</dbReference>
<name>A0ABT1Z507_9RHOB</name>
<comment type="caution">
    <text evidence="1">The sequence shown here is derived from an EMBL/GenBank/DDBJ whole genome shotgun (WGS) entry which is preliminary data.</text>
</comment>
<evidence type="ECO:0000313" key="2">
    <source>
        <dbReference type="Proteomes" id="UP001165396"/>
    </source>
</evidence>
<reference evidence="1" key="1">
    <citation type="submission" date="2022-07" db="EMBL/GenBank/DDBJ databases">
        <title>Pseudosulfitobacter sp. strain AP-MA-4, whole genome sequence.</title>
        <authorList>
            <person name="Jiang Y."/>
        </authorList>
    </citation>
    <scope>NUCLEOTIDE SEQUENCE</scope>
    <source>
        <strain evidence="1">AP-MA-4</strain>
    </source>
</reference>
<dbReference type="SUPFAM" id="SSF140683">
    <property type="entry name" value="SP0561-like"/>
    <property type="match status" value="1"/>
</dbReference>
<dbReference type="InterPro" id="IPR023883">
    <property type="entry name" value="CHP03980_redox-disulphide"/>
</dbReference>
<evidence type="ECO:0000313" key="1">
    <source>
        <dbReference type="EMBL" id="MCR8828201.1"/>
    </source>
</evidence>
<accession>A0ABT1Z507</accession>
<dbReference type="RefSeq" id="WP_258295972.1">
    <property type="nucleotide sequence ID" value="NZ_JANKJG010000018.1"/>
</dbReference>
<dbReference type="InterPro" id="IPR038062">
    <property type="entry name" value="ScdA-like_N_sf"/>
</dbReference>
<gene>
    <name evidence="1" type="ORF">NTA49_16805</name>
</gene>
<protein>
    <recommendedName>
        <fullName evidence="3">Hybrid cluster protein-associated redox disulfide domain-containing protein</fullName>
    </recommendedName>
</protein>